<sequence>MLSSLRTLTDSVFPELRITEFWSQPISAKAFSCQRKVKAVVPIDQLAALANENSTTFRVLRWMLALPSSSGSLITGLSWRGIN</sequence>
<accession>A0A1A6XQU1</accession>
<proteinExistence type="predicted"/>
<reference evidence="1 2" key="1">
    <citation type="submission" date="2016-05" db="EMBL/GenBank/DDBJ databases">
        <title>Draft Genome Sequences of Stenotrophomonas maltophilia Strains Sm32COP, Sm41DVV, Sm46PAILV, SmF3, SmF22, SmSOFb1 and SmCVFa1, Isolated from Different Manures, in France.</title>
        <authorList>
            <person name="Nazaret S."/>
            <person name="Bodilis J."/>
        </authorList>
    </citation>
    <scope>NUCLEOTIDE SEQUENCE [LARGE SCALE GENOMIC DNA]</scope>
    <source>
        <strain evidence="1 2">Sm46PAILV</strain>
    </source>
</reference>
<comment type="caution">
    <text evidence="1">The sequence shown here is derived from an EMBL/GenBank/DDBJ whole genome shotgun (WGS) entry which is preliminary data.</text>
</comment>
<dbReference type="EMBL" id="LYVJ01000012">
    <property type="protein sequence ID" value="OBU65075.1"/>
    <property type="molecule type" value="Genomic_DNA"/>
</dbReference>
<dbReference type="AlphaFoldDB" id="A0A1A6XQU1"/>
<evidence type="ECO:0000313" key="1">
    <source>
        <dbReference type="EMBL" id="OBU65075.1"/>
    </source>
</evidence>
<name>A0A1A6XQU1_STEMA</name>
<dbReference type="RefSeq" id="WP_065200230.1">
    <property type="nucleotide sequence ID" value="NZ_LYVJ01000012.1"/>
</dbReference>
<evidence type="ECO:0000313" key="2">
    <source>
        <dbReference type="Proteomes" id="UP000092256"/>
    </source>
</evidence>
<dbReference type="Proteomes" id="UP000092256">
    <property type="component" value="Unassembled WGS sequence"/>
</dbReference>
<gene>
    <name evidence="1" type="ORF">A9K58_15715</name>
</gene>
<protein>
    <submittedName>
        <fullName evidence="1">Uncharacterized protein</fullName>
    </submittedName>
</protein>
<organism evidence="1 2">
    <name type="scientific">Stenotrophomonas maltophilia</name>
    <name type="common">Pseudomonas maltophilia</name>
    <name type="synonym">Xanthomonas maltophilia</name>
    <dbReference type="NCBI Taxonomy" id="40324"/>
    <lineage>
        <taxon>Bacteria</taxon>
        <taxon>Pseudomonadati</taxon>
        <taxon>Pseudomonadota</taxon>
        <taxon>Gammaproteobacteria</taxon>
        <taxon>Lysobacterales</taxon>
        <taxon>Lysobacteraceae</taxon>
        <taxon>Stenotrophomonas</taxon>
        <taxon>Stenotrophomonas maltophilia group</taxon>
    </lineage>
</organism>